<accession>A0A853BB54</accession>
<reference evidence="1 2" key="1">
    <citation type="submission" date="2020-07" db="EMBL/GenBank/DDBJ databases">
        <title>Sequencing the genomes of 1000 actinobacteria strains.</title>
        <authorList>
            <person name="Klenk H.-P."/>
        </authorList>
    </citation>
    <scope>NUCLEOTIDE SEQUENCE [LARGE SCALE GENOMIC DNA]</scope>
    <source>
        <strain evidence="1 2">DSM 104006</strain>
    </source>
</reference>
<organism evidence="1 2">
    <name type="scientific">Amycolatopsis endophytica</name>
    <dbReference type="NCBI Taxonomy" id="860233"/>
    <lineage>
        <taxon>Bacteria</taxon>
        <taxon>Bacillati</taxon>
        <taxon>Actinomycetota</taxon>
        <taxon>Actinomycetes</taxon>
        <taxon>Pseudonocardiales</taxon>
        <taxon>Pseudonocardiaceae</taxon>
        <taxon>Amycolatopsis</taxon>
    </lineage>
</organism>
<dbReference type="AlphaFoldDB" id="A0A853BB54"/>
<sequence>MATLEDRRPTTVIVTLLLLGTGRKIDLWTLPRESRLPLRRTLERVTDPGGWFEVALTHG</sequence>
<name>A0A853BB54_9PSEU</name>
<keyword evidence="2" id="KW-1185">Reference proteome</keyword>
<dbReference type="EMBL" id="JACCFK010000002">
    <property type="protein sequence ID" value="NYI92250.1"/>
    <property type="molecule type" value="Genomic_DNA"/>
</dbReference>
<protein>
    <submittedName>
        <fullName evidence="1">Uncharacterized protein</fullName>
    </submittedName>
</protein>
<evidence type="ECO:0000313" key="1">
    <source>
        <dbReference type="EMBL" id="NYI92250.1"/>
    </source>
</evidence>
<dbReference type="Proteomes" id="UP000549616">
    <property type="component" value="Unassembled WGS sequence"/>
</dbReference>
<dbReference type="RefSeq" id="WP_179776509.1">
    <property type="nucleotide sequence ID" value="NZ_JACCFK010000002.1"/>
</dbReference>
<evidence type="ECO:0000313" key="2">
    <source>
        <dbReference type="Proteomes" id="UP000549616"/>
    </source>
</evidence>
<gene>
    <name evidence="1" type="ORF">HNR02_005625</name>
</gene>
<proteinExistence type="predicted"/>
<comment type="caution">
    <text evidence="1">The sequence shown here is derived from an EMBL/GenBank/DDBJ whole genome shotgun (WGS) entry which is preliminary data.</text>
</comment>